<dbReference type="RefSeq" id="WP_135250582.1">
    <property type="nucleotide sequence ID" value="NZ_SMLK01000005.1"/>
</dbReference>
<keyword evidence="3" id="KW-0143">Chaperone</keyword>
<keyword evidence="2" id="KW-0378">Hydrolase</keyword>
<evidence type="ECO:0000256" key="4">
    <source>
        <dbReference type="ARBA" id="ARBA00034320"/>
    </source>
</evidence>
<feature type="domain" description="CobW C-terminal" evidence="8">
    <location>
        <begin position="255"/>
        <end position="349"/>
    </location>
</feature>
<dbReference type="PANTHER" id="PTHR13748">
    <property type="entry name" value="COBW-RELATED"/>
    <property type="match status" value="1"/>
</dbReference>
<organism evidence="9 10">
    <name type="scientific">Ramlibacter humi</name>
    <dbReference type="NCBI Taxonomy" id="2530451"/>
    <lineage>
        <taxon>Bacteria</taxon>
        <taxon>Pseudomonadati</taxon>
        <taxon>Pseudomonadota</taxon>
        <taxon>Betaproteobacteria</taxon>
        <taxon>Burkholderiales</taxon>
        <taxon>Comamonadaceae</taxon>
        <taxon>Ramlibacter</taxon>
    </lineage>
</organism>
<dbReference type="InterPro" id="IPR003495">
    <property type="entry name" value="CobW/HypB/UreG_nucleotide-bd"/>
</dbReference>
<name>A0A4Z0BKA5_9BURK</name>
<evidence type="ECO:0000256" key="2">
    <source>
        <dbReference type="ARBA" id="ARBA00022801"/>
    </source>
</evidence>
<evidence type="ECO:0000256" key="3">
    <source>
        <dbReference type="ARBA" id="ARBA00023186"/>
    </source>
</evidence>
<dbReference type="Proteomes" id="UP000297839">
    <property type="component" value="Unassembled WGS sequence"/>
</dbReference>
<accession>A0A4Z0BKA5</accession>
<dbReference type="SMART" id="SM00833">
    <property type="entry name" value="CobW_C"/>
    <property type="match status" value="1"/>
</dbReference>
<proteinExistence type="inferred from homology"/>
<dbReference type="Gene3D" id="3.30.1220.10">
    <property type="entry name" value="CobW-like, C-terminal domain"/>
    <property type="match status" value="1"/>
</dbReference>
<evidence type="ECO:0000313" key="10">
    <source>
        <dbReference type="Proteomes" id="UP000297839"/>
    </source>
</evidence>
<evidence type="ECO:0000313" key="9">
    <source>
        <dbReference type="EMBL" id="TFY98863.1"/>
    </source>
</evidence>
<dbReference type="InterPro" id="IPR027417">
    <property type="entry name" value="P-loop_NTPase"/>
</dbReference>
<keyword evidence="10" id="KW-1185">Reference proteome</keyword>
<evidence type="ECO:0000256" key="5">
    <source>
        <dbReference type="ARBA" id="ARBA00045658"/>
    </source>
</evidence>
<evidence type="ECO:0000256" key="6">
    <source>
        <dbReference type="ARBA" id="ARBA00049117"/>
    </source>
</evidence>
<dbReference type="GO" id="GO:0016787">
    <property type="term" value="F:hydrolase activity"/>
    <property type="evidence" value="ECO:0007669"/>
    <property type="project" value="UniProtKB-KW"/>
</dbReference>
<comment type="function">
    <text evidence="5">Zinc chaperone that directly transfers zinc cofactor to target proteins, thereby activating them. Zinc is transferred from the CXCC motif in the GTPase domain to the zinc binding site in target proteins in a process requiring GTP hydrolysis.</text>
</comment>
<dbReference type="GO" id="GO:0005737">
    <property type="term" value="C:cytoplasm"/>
    <property type="evidence" value="ECO:0007669"/>
    <property type="project" value="TreeGrafter"/>
</dbReference>
<dbReference type="SUPFAM" id="SSF52540">
    <property type="entry name" value="P-loop containing nucleoside triphosphate hydrolases"/>
    <property type="match status" value="1"/>
</dbReference>
<dbReference type="OrthoDB" id="9808822at2"/>
<comment type="caution">
    <text evidence="9">The sequence shown here is derived from an EMBL/GenBank/DDBJ whole genome shotgun (WGS) entry which is preliminary data.</text>
</comment>
<dbReference type="Pfam" id="PF02492">
    <property type="entry name" value="cobW"/>
    <property type="match status" value="1"/>
</dbReference>
<dbReference type="Gene3D" id="3.40.50.300">
    <property type="entry name" value="P-loop containing nucleotide triphosphate hydrolases"/>
    <property type="match status" value="1"/>
</dbReference>
<dbReference type="InterPro" id="IPR011629">
    <property type="entry name" value="CobW-like_C"/>
</dbReference>
<dbReference type="Pfam" id="PF07683">
    <property type="entry name" value="CobW_C"/>
    <property type="match status" value="1"/>
</dbReference>
<dbReference type="CDD" id="cd03112">
    <property type="entry name" value="CobW-like"/>
    <property type="match status" value="1"/>
</dbReference>
<dbReference type="AlphaFoldDB" id="A0A4Z0BKA5"/>
<dbReference type="EMBL" id="SMLK01000005">
    <property type="protein sequence ID" value="TFY98863.1"/>
    <property type="molecule type" value="Genomic_DNA"/>
</dbReference>
<reference evidence="9 10" key="1">
    <citation type="submission" date="2019-03" db="EMBL/GenBank/DDBJ databases">
        <title>Ramlibacter sp. 18x22-1, whole genome shotgun sequence.</title>
        <authorList>
            <person name="Zhang X."/>
            <person name="Feng G."/>
            <person name="Zhu H."/>
        </authorList>
    </citation>
    <scope>NUCLEOTIDE SEQUENCE [LARGE SCALE GENOMIC DNA]</scope>
    <source>
        <strain evidence="9 10">18x22-1</strain>
    </source>
</reference>
<gene>
    <name evidence="9" type="ORF">EZ216_14930</name>
</gene>
<protein>
    <submittedName>
        <fullName evidence="9">GTP-binding protein</fullName>
    </submittedName>
</protein>
<evidence type="ECO:0000256" key="1">
    <source>
        <dbReference type="ARBA" id="ARBA00022741"/>
    </source>
</evidence>
<dbReference type="InterPro" id="IPR051316">
    <property type="entry name" value="Zinc-reg_GTPase_activator"/>
</dbReference>
<evidence type="ECO:0000256" key="7">
    <source>
        <dbReference type="SAM" id="MobiDB-lite"/>
    </source>
</evidence>
<dbReference type="SUPFAM" id="SSF90002">
    <property type="entry name" value="Hypothetical protein YjiA, C-terminal domain"/>
    <property type="match status" value="1"/>
</dbReference>
<sequence>MSLIPATILTGFLGSGKTTLLKRVLSESHGQKIAVIENEFGEENIDSDILVTESKEQIVQMSNGCICCTIREDLRETLQLLAAKKRKGLLDFDRVVIETTGLADPGPVAQTFFMDDEIAETYLLDSILTLVDAKHAAQQLNDRQEARRQVGFADQIFISKTDLVAKDEADALVHRLKHMNPRAPQKAVHFGDVAISEVFDLRGFNLNAKLDIDPDFLKEDDHSHHDHDHEHGEHCDHPSHVHEGHGHHHHVDDDVKSFVFKAQRAFDPAKLEDFLGAVVNIYGPRMLRYKGVLSMKGTDRKVIFQGVHQLMGSDLGPAWAEGEQRESRMVFIGIDLPRDIFLQGLEQCLA</sequence>
<dbReference type="InterPro" id="IPR036627">
    <property type="entry name" value="CobW-likC_sf"/>
</dbReference>
<dbReference type="GO" id="GO:0000166">
    <property type="term" value="F:nucleotide binding"/>
    <property type="evidence" value="ECO:0007669"/>
    <property type="project" value="UniProtKB-KW"/>
</dbReference>
<dbReference type="PANTHER" id="PTHR13748:SF62">
    <property type="entry name" value="COBW DOMAIN-CONTAINING PROTEIN"/>
    <property type="match status" value="1"/>
</dbReference>
<keyword evidence="1" id="KW-0547">Nucleotide-binding</keyword>
<evidence type="ECO:0000259" key="8">
    <source>
        <dbReference type="SMART" id="SM00833"/>
    </source>
</evidence>
<comment type="catalytic activity">
    <reaction evidence="6">
        <text>GTP + H2O = GDP + phosphate + H(+)</text>
        <dbReference type="Rhea" id="RHEA:19669"/>
        <dbReference type="ChEBI" id="CHEBI:15377"/>
        <dbReference type="ChEBI" id="CHEBI:15378"/>
        <dbReference type="ChEBI" id="CHEBI:37565"/>
        <dbReference type="ChEBI" id="CHEBI:43474"/>
        <dbReference type="ChEBI" id="CHEBI:58189"/>
    </reaction>
    <physiologicalReaction direction="left-to-right" evidence="6">
        <dbReference type="Rhea" id="RHEA:19670"/>
    </physiologicalReaction>
</comment>
<feature type="region of interest" description="Disordered" evidence="7">
    <location>
        <begin position="221"/>
        <end position="250"/>
    </location>
</feature>
<comment type="similarity">
    <text evidence="4">Belongs to the SIMIBI class G3E GTPase family. ZNG1 subfamily.</text>
</comment>